<evidence type="ECO:0000259" key="2">
    <source>
        <dbReference type="Pfam" id="PF02517"/>
    </source>
</evidence>
<keyword evidence="3" id="KW-0482">Metalloprotease</keyword>
<dbReference type="InterPro" id="IPR052710">
    <property type="entry name" value="CAAX_protease"/>
</dbReference>
<sequence>MPLRYWGIIASYVVIAQLSSIVGVGWLYNGTGLDKYQALAVWSVITFALTTIIALASLRPDMKEAAMRSDKAGIGSTTLWAVAGVFLALFSQMIAAYIESLFGISSASENTMNLMEIARKAPLFIFIPVLFAPILEEIIFRKIIFGSLYKRTNFFVAVIISALVFGLFHFDVTHLFVYFAMGVVFAFLYVKTKRIITPIIAHMAMNSLVVLTQFNLPEEKIREIQEQMQTILTGGLW</sequence>
<dbReference type="InterPro" id="IPR003675">
    <property type="entry name" value="Rce1/LyrA-like_dom"/>
</dbReference>
<proteinExistence type="predicted"/>
<gene>
    <name evidence="3" type="ORF">MUN89_21200</name>
</gene>
<protein>
    <submittedName>
        <fullName evidence="3">CPBP family intramembrane metalloprotease</fullName>
    </submittedName>
</protein>
<dbReference type="GO" id="GO:0008237">
    <property type="term" value="F:metallopeptidase activity"/>
    <property type="evidence" value="ECO:0007669"/>
    <property type="project" value="UniProtKB-KW"/>
</dbReference>
<feature type="transmembrane region" description="Helical" evidence="1">
    <location>
        <begin position="121"/>
        <end position="140"/>
    </location>
</feature>
<evidence type="ECO:0000313" key="3">
    <source>
        <dbReference type="EMBL" id="UOQ44327.1"/>
    </source>
</evidence>
<keyword evidence="4" id="KW-1185">Reference proteome</keyword>
<dbReference type="Pfam" id="PF02517">
    <property type="entry name" value="Rce1-like"/>
    <property type="match status" value="1"/>
</dbReference>
<feature type="transmembrane region" description="Helical" evidence="1">
    <location>
        <begin position="40"/>
        <end position="58"/>
    </location>
</feature>
<keyword evidence="3" id="KW-0378">Hydrolase</keyword>
<feature type="transmembrane region" description="Helical" evidence="1">
    <location>
        <begin position="7"/>
        <end position="28"/>
    </location>
</feature>
<reference evidence="3 4" key="1">
    <citation type="submission" date="2022-04" db="EMBL/GenBank/DDBJ databases">
        <title>Halobacillus sp. isolated from saltern.</title>
        <authorList>
            <person name="Won M."/>
            <person name="Lee C.-M."/>
            <person name="Woen H.-Y."/>
            <person name="Kwon S.-W."/>
        </authorList>
    </citation>
    <scope>NUCLEOTIDE SEQUENCE [LARGE SCALE GENOMIC DNA]</scope>
    <source>
        <strain evidence="3 4">SSBR10-3</strain>
    </source>
</reference>
<feature type="transmembrane region" description="Helical" evidence="1">
    <location>
        <begin position="175"/>
        <end position="190"/>
    </location>
</feature>
<feature type="transmembrane region" description="Helical" evidence="1">
    <location>
        <begin position="79"/>
        <end position="98"/>
    </location>
</feature>
<dbReference type="PANTHER" id="PTHR36435:SF6">
    <property type="entry name" value="ABORTIVE INFECTION PROTEIN"/>
    <property type="match status" value="1"/>
</dbReference>
<dbReference type="RefSeq" id="WP_244710193.1">
    <property type="nucleotide sequence ID" value="NZ_CP095073.1"/>
</dbReference>
<keyword evidence="1" id="KW-0472">Membrane</keyword>
<feature type="domain" description="CAAX prenyl protease 2/Lysostaphin resistance protein A-like" evidence="2">
    <location>
        <begin position="121"/>
        <end position="207"/>
    </location>
</feature>
<keyword evidence="1" id="KW-0812">Transmembrane</keyword>
<keyword evidence="3" id="KW-0645">Protease</keyword>
<keyword evidence="1" id="KW-1133">Transmembrane helix</keyword>
<dbReference type="Proteomes" id="UP000831787">
    <property type="component" value="Chromosome"/>
</dbReference>
<feature type="transmembrane region" description="Helical" evidence="1">
    <location>
        <begin position="152"/>
        <end position="169"/>
    </location>
</feature>
<evidence type="ECO:0000313" key="4">
    <source>
        <dbReference type="Proteomes" id="UP000831787"/>
    </source>
</evidence>
<dbReference type="EMBL" id="CP095073">
    <property type="protein sequence ID" value="UOQ44327.1"/>
    <property type="molecule type" value="Genomic_DNA"/>
</dbReference>
<accession>A0ABY4EL83</accession>
<evidence type="ECO:0000256" key="1">
    <source>
        <dbReference type="SAM" id="Phobius"/>
    </source>
</evidence>
<dbReference type="PANTHER" id="PTHR36435">
    <property type="entry name" value="SLR1288 PROTEIN"/>
    <property type="match status" value="1"/>
</dbReference>
<name>A0ABY4EL83_9BACI</name>
<organism evidence="3 4">
    <name type="scientific">Halobacillus salinarum</name>
    <dbReference type="NCBI Taxonomy" id="2932257"/>
    <lineage>
        <taxon>Bacteria</taxon>
        <taxon>Bacillati</taxon>
        <taxon>Bacillota</taxon>
        <taxon>Bacilli</taxon>
        <taxon>Bacillales</taxon>
        <taxon>Bacillaceae</taxon>
        <taxon>Halobacillus</taxon>
    </lineage>
</organism>